<reference evidence="2" key="2">
    <citation type="submission" date="2021-04" db="EMBL/GenBank/DDBJ databases">
        <title>Genome-wide patterns of bracovirus chromosomal integration into multiple host tissues during parasitism.</title>
        <authorList>
            <person name="Chebbi M.A.C."/>
        </authorList>
    </citation>
    <scope>NUCLEOTIDE SEQUENCE</scope>
    <source>
        <tissue evidence="2">Whole body</tissue>
    </source>
</reference>
<dbReference type="GO" id="GO:0045334">
    <property type="term" value="C:clathrin-coated endocytic vesicle"/>
    <property type="evidence" value="ECO:0007669"/>
    <property type="project" value="TreeGrafter"/>
</dbReference>
<evidence type="ECO:0000313" key="2">
    <source>
        <dbReference type="EMBL" id="KAG8038474.1"/>
    </source>
</evidence>
<sequence length="112" mass="12368">MEYAAESKNAEVAEELLEWFLERGSKDCFAACLFYCYDLLHPDVDKLEEAESRRAEETSHEEHKPMIMPEPQLMLTAGPGMMAPGYAPQAVYTPAPGVYAPAAAAAYQGYGM</sequence>
<dbReference type="AlphaFoldDB" id="A0A8J5R5N9"/>
<dbReference type="Proteomes" id="UP000729913">
    <property type="component" value="Unassembled WGS sequence"/>
</dbReference>
<evidence type="ECO:0000313" key="3">
    <source>
        <dbReference type="Proteomes" id="UP000729913"/>
    </source>
</evidence>
<accession>A0A8J5R5N9</accession>
<feature type="region of interest" description="Disordered" evidence="1">
    <location>
        <begin position="49"/>
        <end position="69"/>
    </location>
</feature>
<name>A0A8J5R5N9_9HYME</name>
<dbReference type="GO" id="GO:0006898">
    <property type="term" value="P:receptor-mediated endocytosis"/>
    <property type="evidence" value="ECO:0007669"/>
    <property type="project" value="TreeGrafter"/>
</dbReference>
<dbReference type="EMBL" id="JAAOIC020000043">
    <property type="protein sequence ID" value="KAG8038474.1"/>
    <property type="molecule type" value="Genomic_DNA"/>
</dbReference>
<dbReference type="OrthoDB" id="7146365at2759"/>
<protein>
    <submittedName>
        <fullName evidence="2">Uncharacterized protein</fullName>
    </submittedName>
</protein>
<dbReference type="GO" id="GO:0070062">
    <property type="term" value="C:extracellular exosome"/>
    <property type="evidence" value="ECO:0007669"/>
    <property type="project" value="TreeGrafter"/>
</dbReference>
<dbReference type="GO" id="GO:0071439">
    <property type="term" value="C:clathrin complex"/>
    <property type="evidence" value="ECO:0007669"/>
    <property type="project" value="TreeGrafter"/>
</dbReference>
<evidence type="ECO:0000256" key="1">
    <source>
        <dbReference type="SAM" id="MobiDB-lite"/>
    </source>
</evidence>
<dbReference type="GO" id="GO:0032051">
    <property type="term" value="F:clathrin light chain binding"/>
    <property type="evidence" value="ECO:0007669"/>
    <property type="project" value="TreeGrafter"/>
</dbReference>
<gene>
    <name evidence="2" type="ORF">G9C98_006170</name>
</gene>
<feature type="compositionally biased region" description="Basic and acidic residues" evidence="1">
    <location>
        <begin position="49"/>
        <end position="65"/>
    </location>
</feature>
<dbReference type="PANTHER" id="PTHR10292">
    <property type="entry name" value="CLATHRIN HEAVY CHAIN RELATED"/>
    <property type="match status" value="1"/>
</dbReference>
<dbReference type="PANTHER" id="PTHR10292:SF6">
    <property type="entry name" value="CLATHRIN HEAVY CHAIN 2"/>
    <property type="match status" value="1"/>
</dbReference>
<comment type="caution">
    <text evidence="2">The sequence shown here is derived from an EMBL/GenBank/DDBJ whole genome shotgun (WGS) entry which is preliminary data.</text>
</comment>
<proteinExistence type="predicted"/>
<keyword evidence="3" id="KW-1185">Reference proteome</keyword>
<reference evidence="2" key="1">
    <citation type="submission" date="2020-03" db="EMBL/GenBank/DDBJ databases">
        <authorList>
            <person name="Chebbi M.A."/>
            <person name="Drezen J.M."/>
        </authorList>
    </citation>
    <scope>NUCLEOTIDE SEQUENCE</scope>
    <source>
        <tissue evidence="2">Whole body</tissue>
    </source>
</reference>
<organism evidence="2 3">
    <name type="scientific">Cotesia typhae</name>
    <dbReference type="NCBI Taxonomy" id="2053667"/>
    <lineage>
        <taxon>Eukaryota</taxon>
        <taxon>Metazoa</taxon>
        <taxon>Ecdysozoa</taxon>
        <taxon>Arthropoda</taxon>
        <taxon>Hexapoda</taxon>
        <taxon>Insecta</taxon>
        <taxon>Pterygota</taxon>
        <taxon>Neoptera</taxon>
        <taxon>Endopterygota</taxon>
        <taxon>Hymenoptera</taxon>
        <taxon>Apocrita</taxon>
        <taxon>Ichneumonoidea</taxon>
        <taxon>Braconidae</taxon>
        <taxon>Microgastrinae</taxon>
        <taxon>Cotesia</taxon>
    </lineage>
</organism>